<evidence type="ECO:0000313" key="1">
    <source>
        <dbReference type="EMBL" id="HIY92507.1"/>
    </source>
</evidence>
<evidence type="ECO:0000313" key="2">
    <source>
        <dbReference type="Proteomes" id="UP000824013"/>
    </source>
</evidence>
<reference evidence="1" key="2">
    <citation type="submission" date="2021-04" db="EMBL/GenBank/DDBJ databases">
        <authorList>
            <person name="Gilroy R."/>
        </authorList>
    </citation>
    <scope>NUCLEOTIDE SEQUENCE</scope>
    <source>
        <strain evidence="1">3204</strain>
    </source>
</reference>
<accession>A0A9D2CNK1</accession>
<comment type="caution">
    <text evidence="1">The sequence shown here is derived from an EMBL/GenBank/DDBJ whole genome shotgun (WGS) entry which is preliminary data.</text>
</comment>
<dbReference type="EMBL" id="DXCM01000036">
    <property type="protein sequence ID" value="HIY92507.1"/>
    <property type="molecule type" value="Genomic_DNA"/>
</dbReference>
<gene>
    <name evidence="1" type="ORF">H9820_06135</name>
</gene>
<dbReference type="Proteomes" id="UP000824013">
    <property type="component" value="Unassembled WGS sequence"/>
</dbReference>
<proteinExistence type="predicted"/>
<dbReference type="SUPFAM" id="SSF81301">
    <property type="entry name" value="Nucleotidyltransferase"/>
    <property type="match status" value="1"/>
</dbReference>
<sequence>MQVTTEDKQFAETLVANGARLFDKNIPPHKVLGVWLSGSKLNGLSTDESDTDLIIVVEDTPQEIMTGQPFIETNHG</sequence>
<dbReference type="AlphaFoldDB" id="A0A9D2CNK1"/>
<protein>
    <submittedName>
        <fullName evidence="1">Uncharacterized protein</fullName>
    </submittedName>
</protein>
<organism evidence="1 2">
    <name type="scientific">Candidatus Companilactobacillus pullicola</name>
    <dbReference type="NCBI Taxonomy" id="2838523"/>
    <lineage>
        <taxon>Bacteria</taxon>
        <taxon>Bacillati</taxon>
        <taxon>Bacillota</taxon>
        <taxon>Bacilli</taxon>
        <taxon>Lactobacillales</taxon>
        <taxon>Lactobacillaceae</taxon>
        <taxon>Companilactobacillus</taxon>
    </lineage>
</organism>
<reference evidence="1" key="1">
    <citation type="journal article" date="2021" name="PeerJ">
        <title>Extensive microbial diversity within the chicken gut microbiome revealed by metagenomics and culture.</title>
        <authorList>
            <person name="Gilroy R."/>
            <person name="Ravi A."/>
            <person name="Getino M."/>
            <person name="Pursley I."/>
            <person name="Horton D.L."/>
            <person name="Alikhan N.F."/>
            <person name="Baker D."/>
            <person name="Gharbi K."/>
            <person name="Hall N."/>
            <person name="Watson M."/>
            <person name="Adriaenssens E.M."/>
            <person name="Foster-Nyarko E."/>
            <person name="Jarju S."/>
            <person name="Secka A."/>
            <person name="Antonio M."/>
            <person name="Oren A."/>
            <person name="Chaudhuri R.R."/>
            <person name="La Ragione R."/>
            <person name="Hildebrand F."/>
            <person name="Pallen M.J."/>
        </authorList>
    </citation>
    <scope>NUCLEOTIDE SEQUENCE</scope>
    <source>
        <strain evidence="1">3204</strain>
    </source>
</reference>
<dbReference type="InterPro" id="IPR043519">
    <property type="entry name" value="NT_sf"/>
</dbReference>
<name>A0A9D2CNK1_9LACO</name>